<keyword evidence="1 3" id="KW-0808">Transferase</keyword>
<dbReference type="SUPFAM" id="SSF56214">
    <property type="entry name" value="4'-phosphopantetheinyl transferase"/>
    <property type="match status" value="2"/>
</dbReference>
<dbReference type="Gene3D" id="3.90.470.20">
    <property type="entry name" value="4'-phosphopantetheinyl transferase domain"/>
    <property type="match status" value="1"/>
</dbReference>
<evidence type="ECO:0000259" key="2">
    <source>
        <dbReference type="Pfam" id="PF01648"/>
    </source>
</evidence>
<proteinExistence type="predicted"/>
<dbReference type="Pfam" id="PF01648">
    <property type="entry name" value="ACPS"/>
    <property type="match status" value="1"/>
</dbReference>
<organism evidence="3 4">
    <name type="scientific">Algoriphagus sediminis</name>
    <dbReference type="NCBI Taxonomy" id="3057113"/>
    <lineage>
        <taxon>Bacteria</taxon>
        <taxon>Pseudomonadati</taxon>
        <taxon>Bacteroidota</taxon>
        <taxon>Cytophagia</taxon>
        <taxon>Cytophagales</taxon>
        <taxon>Cyclobacteriaceae</taxon>
        <taxon>Algoriphagus</taxon>
    </lineage>
</organism>
<name>A0ABT7Y827_9BACT</name>
<reference evidence="3" key="1">
    <citation type="submission" date="2023-06" db="EMBL/GenBank/DDBJ databases">
        <title>Robiginitalea aurantiacus sp. nov. and Algoriphagus sediminis sp. nov., isolated from coastal sediment.</title>
        <authorList>
            <person name="Zhou Z.Y."/>
            <person name="An J."/>
            <person name="Jia Y.W."/>
            <person name="Du Z.J."/>
        </authorList>
    </citation>
    <scope>NUCLEOTIDE SEQUENCE</scope>
    <source>
        <strain evidence="3">C2-7</strain>
    </source>
</reference>
<dbReference type="InterPro" id="IPR037143">
    <property type="entry name" value="4-PPantetheinyl_Trfase_dom_sf"/>
</dbReference>
<accession>A0ABT7Y827</accession>
<protein>
    <submittedName>
        <fullName evidence="3">4'-phosphopantetheinyl transferase superfamily protein</fullName>
    </submittedName>
</protein>
<evidence type="ECO:0000313" key="4">
    <source>
        <dbReference type="Proteomes" id="UP001171916"/>
    </source>
</evidence>
<evidence type="ECO:0000313" key="3">
    <source>
        <dbReference type="EMBL" id="MDN3202666.1"/>
    </source>
</evidence>
<comment type="caution">
    <text evidence="3">The sequence shown here is derived from an EMBL/GenBank/DDBJ whole genome shotgun (WGS) entry which is preliminary data.</text>
</comment>
<keyword evidence="4" id="KW-1185">Reference proteome</keyword>
<dbReference type="GO" id="GO:0016740">
    <property type="term" value="F:transferase activity"/>
    <property type="evidence" value="ECO:0007669"/>
    <property type="project" value="UniProtKB-KW"/>
</dbReference>
<dbReference type="Proteomes" id="UP001171916">
    <property type="component" value="Unassembled WGS sequence"/>
</dbReference>
<evidence type="ECO:0000256" key="1">
    <source>
        <dbReference type="ARBA" id="ARBA00022679"/>
    </source>
</evidence>
<gene>
    <name evidence="3" type="ORF">QVH07_00840</name>
</gene>
<dbReference type="InterPro" id="IPR008278">
    <property type="entry name" value="4-PPantetheinyl_Trfase_dom"/>
</dbReference>
<dbReference type="EMBL" id="JAUEPH010000001">
    <property type="protein sequence ID" value="MDN3202666.1"/>
    <property type="molecule type" value="Genomic_DNA"/>
</dbReference>
<sequence>MQTKIEKINASSALSIKIIDEHFEEDLSFLSFREKLAMANISHPEKRLEWVSSRRAIYEATEALGIEYPGFYKDAHGKSQAMNNKGHVSLSHTKGIATAIYHDTKPVGIDLELIREKVVRIGPRFLAKEELDFLTADPEHVTMAWSAKESVFKCLGKRGVSFRNHIRLSPFNLDSIFIKAKVDKYDFDIQVSKMENLILTYTIS</sequence>
<dbReference type="RefSeq" id="WP_289998217.1">
    <property type="nucleotide sequence ID" value="NZ_JAUEPH010000001.1"/>
</dbReference>
<feature type="domain" description="4'-phosphopantetheinyl transferase" evidence="2">
    <location>
        <begin position="106"/>
        <end position="177"/>
    </location>
</feature>